<evidence type="ECO:0000313" key="5">
    <source>
        <dbReference type="Proteomes" id="UP000580568"/>
    </source>
</evidence>
<dbReference type="RefSeq" id="WP_183277896.1">
    <property type="nucleotide sequence ID" value="NZ_BLZR01000001.1"/>
</dbReference>
<dbReference type="GO" id="GO:0016491">
    <property type="term" value="F:oxidoreductase activity"/>
    <property type="evidence" value="ECO:0007669"/>
    <property type="project" value="InterPro"/>
</dbReference>
<evidence type="ECO:0000313" key="4">
    <source>
        <dbReference type="EMBL" id="GFP76472.1"/>
    </source>
</evidence>
<feature type="domain" description="NADPH-dependent FMN reductase-like" evidence="3">
    <location>
        <begin position="1"/>
        <end position="122"/>
    </location>
</feature>
<dbReference type="InterPro" id="IPR005025">
    <property type="entry name" value="FMN_Rdtase-like_dom"/>
</dbReference>
<evidence type="ECO:0000256" key="2">
    <source>
        <dbReference type="ARBA" id="ARBA00022643"/>
    </source>
</evidence>
<dbReference type="Gene3D" id="3.40.50.360">
    <property type="match status" value="1"/>
</dbReference>
<evidence type="ECO:0000259" key="3">
    <source>
        <dbReference type="Pfam" id="PF03358"/>
    </source>
</evidence>
<dbReference type="SUPFAM" id="SSF52218">
    <property type="entry name" value="Flavoproteins"/>
    <property type="match status" value="1"/>
</dbReference>
<keyword evidence="5" id="KW-1185">Reference proteome</keyword>
<keyword evidence="2" id="KW-0288">FMN</keyword>
<dbReference type="EMBL" id="BLZR01000001">
    <property type="protein sequence ID" value="GFP76472.1"/>
    <property type="molecule type" value="Genomic_DNA"/>
</dbReference>
<keyword evidence="1" id="KW-0285">Flavoprotein</keyword>
<dbReference type="AlphaFoldDB" id="A0A6V8SIR9"/>
<dbReference type="Proteomes" id="UP000580568">
    <property type="component" value="Unassembled WGS sequence"/>
</dbReference>
<comment type="caution">
    <text evidence="4">The sequence shown here is derived from an EMBL/GenBank/DDBJ whole genome shotgun (WGS) entry which is preliminary data.</text>
</comment>
<dbReference type="InterPro" id="IPR051796">
    <property type="entry name" value="ISF_SsuE-like"/>
</dbReference>
<dbReference type="PANTHER" id="PTHR43278">
    <property type="entry name" value="NAD(P)H-DEPENDENT FMN-CONTAINING OXIDOREDUCTASE YWQN-RELATED"/>
    <property type="match status" value="1"/>
</dbReference>
<accession>A0A6V8SIR9</accession>
<sequence>MKITVITGSPNKKGTTALLADKFIEGATEVGHDVYRFDAAFEKVNPCLSCGYCARHDSECVHKDSMNKLNDKLLESEMIVFVTPIYYYTMSAQIKTVVDRFHAKNAKLSGNKKAMLFAAAYGSDDETMEGLQKTYEAILRFLNWKDEGVLLAKGCPAREVIETTDYPKLAYEMGRTIV</sequence>
<reference evidence="4 5" key="1">
    <citation type="submission" date="2020-07" db="EMBL/GenBank/DDBJ databases">
        <title>A new beta-1,3-glucan-decomposing anaerobic bacterium isolated from anoxic soil subjected to biological soil disinfestation.</title>
        <authorList>
            <person name="Ueki A."/>
            <person name="Tonouchi A."/>
        </authorList>
    </citation>
    <scope>NUCLEOTIDE SEQUENCE [LARGE SCALE GENOMIC DNA]</scope>
    <source>
        <strain evidence="4 5">TW1</strain>
    </source>
</reference>
<organism evidence="4 5">
    <name type="scientific">Clostridium fungisolvens</name>
    <dbReference type="NCBI Taxonomy" id="1604897"/>
    <lineage>
        <taxon>Bacteria</taxon>
        <taxon>Bacillati</taxon>
        <taxon>Bacillota</taxon>
        <taxon>Clostridia</taxon>
        <taxon>Eubacteriales</taxon>
        <taxon>Clostridiaceae</taxon>
        <taxon>Clostridium</taxon>
    </lineage>
</organism>
<dbReference type="PANTHER" id="PTHR43278:SF4">
    <property type="entry name" value="NAD(P)H-DEPENDENT FMN-CONTAINING OXIDOREDUCTASE YWQN-RELATED"/>
    <property type="match status" value="1"/>
</dbReference>
<dbReference type="Pfam" id="PF03358">
    <property type="entry name" value="FMN_red"/>
    <property type="match status" value="1"/>
</dbReference>
<proteinExistence type="predicted"/>
<evidence type="ECO:0000256" key="1">
    <source>
        <dbReference type="ARBA" id="ARBA00022630"/>
    </source>
</evidence>
<dbReference type="InterPro" id="IPR029039">
    <property type="entry name" value="Flavoprotein-like_sf"/>
</dbReference>
<name>A0A6V8SIR9_9CLOT</name>
<protein>
    <submittedName>
        <fullName evidence="4">NAD(P)H-dependent FMN-containing oxidoreductase YwqN</fullName>
    </submittedName>
</protein>
<gene>
    <name evidence="4" type="ORF">bsdtw1_02575</name>
</gene>